<gene>
    <name evidence="7" type="primary">ispA3</name>
    <name evidence="7" type="ORF">HSR121_2589</name>
</gene>
<keyword evidence="4" id="KW-0479">Metal-binding</keyword>
<comment type="similarity">
    <text evidence="2 6">Belongs to the FPP/GGPP synthase family.</text>
</comment>
<keyword evidence="3 6" id="KW-0808">Transferase</keyword>
<reference evidence="7" key="1">
    <citation type="submission" date="2020-11" db="EMBL/GenBank/DDBJ databases">
        <title>Carbohydrate-dependent, anaerobic sulfur respiration: A novel catabolism in halophilic archaea.</title>
        <authorList>
            <person name="Sorokin D.Y."/>
            <person name="Messina E."/>
            <person name="Smedile F."/>
            <person name="La Cono V."/>
            <person name="Hallsworth J.E."/>
            <person name="Yakimov M.M."/>
        </authorList>
    </citation>
    <scope>NUCLEOTIDE SEQUENCE</scope>
    <source>
        <strain evidence="7">HSR12-1</strain>
    </source>
</reference>
<evidence type="ECO:0000256" key="5">
    <source>
        <dbReference type="ARBA" id="ARBA00022842"/>
    </source>
</evidence>
<dbReference type="GO" id="GO:0046872">
    <property type="term" value="F:metal ion binding"/>
    <property type="evidence" value="ECO:0007669"/>
    <property type="project" value="UniProtKB-KW"/>
</dbReference>
<dbReference type="Pfam" id="PF00348">
    <property type="entry name" value="polyprenyl_synt"/>
    <property type="match status" value="1"/>
</dbReference>
<evidence type="ECO:0000313" key="8">
    <source>
        <dbReference type="Proteomes" id="UP000663525"/>
    </source>
</evidence>
<proteinExistence type="inferred from homology"/>
<dbReference type="NCBIfam" id="NF040789">
    <property type="entry name" value="gerfarn_diphsyn"/>
    <property type="match status" value="1"/>
</dbReference>
<name>A0A897N789_9EURY</name>
<dbReference type="SUPFAM" id="SSF48576">
    <property type="entry name" value="Terpenoid synthases"/>
    <property type="match status" value="1"/>
</dbReference>
<dbReference type="PROSITE" id="PS00723">
    <property type="entry name" value="POLYPRENYL_SYNTHASE_1"/>
    <property type="match status" value="1"/>
</dbReference>
<sequence length="349" mass="38505">MSMSEGSDTAAAVTQAIAARRELVNEAIPNQLPVQKPERLYEASRYLLDAGGKRLRPTVLLLAAEAIADVEPLQADYREFPAPEGSVDMMAAAISIETIQSFTLIHDDIMDDDDMRRGVPAVHREYDLSTAILAGDTLYAKAFEHMLETGADSERSVRALSELATTCTKICEGQSCDIQFEARTDVTTDEYLEMVELKTAVLYAAAASIPAILLGADDAVDPLYQYGLNVGRAFQIQDDLLDLTTPSEKLGKQRGSDLVENKQTIITLHARRQGVDVDSLVPEDDVEAVDEETIEEAVERLEEAGSIDFARELAHDLIEEGKDNLRVLPDNEARDRLDDIADFLVEREY</sequence>
<dbReference type="InterPro" id="IPR000092">
    <property type="entry name" value="Polyprenyl_synt"/>
</dbReference>
<dbReference type="SFLD" id="SFLDG01017">
    <property type="entry name" value="Polyprenyl_Transferase_Like"/>
    <property type="match status" value="1"/>
</dbReference>
<dbReference type="PANTHER" id="PTHR12001:SF85">
    <property type="entry name" value="SHORT CHAIN ISOPRENYL DIPHOSPHATE SYNTHASE"/>
    <property type="match status" value="1"/>
</dbReference>
<dbReference type="InterPro" id="IPR008949">
    <property type="entry name" value="Isoprenoid_synthase_dom_sf"/>
</dbReference>
<evidence type="ECO:0000256" key="3">
    <source>
        <dbReference type="ARBA" id="ARBA00022679"/>
    </source>
</evidence>
<evidence type="ECO:0000256" key="2">
    <source>
        <dbReference type="ARBA" id="ARBA00006706"/>
    </source>
</evidence>
<dbReference type="AlphaFoldDB" id="A0A897N789"/>
<comment type="cofactor">
    <cofactor evidence="1">
        <name>Mg(2+)</name>
        <dbReference type="ChEBI" id="CHEBI:18420"/>
    </cofactor>
</comment>
<dbReference type="SFLD" id="SFLDS00005">
    <property type="entry name" value="Isoprenoid_Synthase_Type_I"/>
    <property type="match status" value="1"/>
</dbReference>
<evidence type="ECO:0000256" key="4">
    <source>
        <dbReference type="ARBA" id="ARBA00022723"/>
    </source>
</evidence>
<dbReference type="Gene3D" id="1.10.600.10">
    <property type="entry name" value="Farnesyl Diphosphate Synthase"/>
    <property type="match status" value="1"/>
</dbReference>
<evidence type="ECO:0000256" key="6">
    <source>
        <dbReference type="RuleBase" id="RU004466"/>
    </source>
</evidence>
<evidence type="ECO:0000313" key="7">
    <source>
        <dbReference type="EMBL" id="QSG06909.1"/>
    </source>
</evidence>
<dbReference type="CDD" id="cd00685">
    <property type="entry name" value="Trans_IPPS_HT"/>
    <property type="match status" value="1"/>
</dbReference>
<dbReference type="PANTHER" id="PTHR12001">
    <property type="entry name" value="GERANYLGERANYL PYROPHOSPHATE SYNTHASE"/>
    <property type="match status" value="1"/>
</dbReference>
<dbReference type="EMBL" id="CP064787">
    <property type="protein sequence ID" value="QSG06909.1"/>
    <property type="molecule type" value="Genomic_DNA"/>
</dbReference>
<accession>A0A897N789</accession>
<dbReference type="GO" id="GO:0004659">
    <property type="term" value="F:prenyltransferase activity"/>
    <property type="evidence" value="ECO:0007669"/>
    <property type="project" value="InterPro"/>
</dbReference>
<dbReference type="PROSITE" id="PS00444">
    <property type="entry name" value="POLYPRENYL_SYNTHASE_2"/>
    <property type="match status" value="1"/>
</dbReference>
<evidence type="ECO:0000256" key="1">
    <source>
        <dbReference type="ARBA" id="ARBA00001946"/>
    </source>
</evidence>
<dbReference type="Proteomes" id="UP000663525">
    <property type="component" value="Chromosome"/>
</dbReference>
<protein>
    <submittedName>
        <fullName evidence="7">Geranylgeranyl pyrophosphate synthase</fullName>
    </submittedName>
</protein>
<dbReference type="InterPro" id="IPR033749">
    <property type="entry name" value="Polyprenyl_synt_CS"/>
</dbReference>
<organism evidence="7 8">
    <name type="scientific">Halapricum desulfuricans</name>
    <dbReference type="NCBI Taxonomy" id="2841257"/>
    <lineage>
        <taxon>Archaea</taxon>
        <taxon>Methanobacteriati</taxon>
        <taxon>Methanobacteriota</taxon>
        <taxon>Stenosarchaea group</taxon>
        <taxon>Halobacteria</taxon>
        <taxon>Halobacteriales</taxon>
        <taxon>Haloarculaceae</taxon>
        <taxon>Halapricum</taxon>
    </lineage>
</organism>
<dbReference type="GO" id="GO:0008299">
    <property type="term" value="P:isoprenoid biosynthetic process"/>
    <property type="evidence" value="ECO:0007669"/>
    <property type="project" value="InterPro"/>
</dbReference>
<keyword evidence="5" id="KW-0460">Magnesium</keyword>